<dbReference type="InterPro" id="IPR008979">
    <property type="entry name" value="Galactose-bd-like_sf"/>
</dbReference>
<reference evidence="2" key="1">
    <citation type="journal article" date="2019" name="bioRxiv">
        <title>The Genome of the Zebra Mussel, Dreissena polymorpha: A Resource for Invasive Species Research.</title>
        <authorList>
            <person name="McCartney M.A."/>
            <person name="Auch B."/>
            <person name="Kono T."/>
            <person name="Mallez S."/>
            <person name="Zhang Y."/>
            <person name="Obille A."/>
            <person name="Becker A."/>
            <person name="Abrahante J.E."/>
            <person name="Garbe J."/>
            <person name="Badalamenti J.P."/>
            <person name="Herman A."/>
            <person name="Mangelson H."/>
            <person name="Liachko I."/>
            <person name="Sullivan S."/>
            <person name="Sone E.D."/>
            <person name="Koren S."/>
            <person name="Silverstein K.A.T."/>
            <person name="Beckman K.B."/>
            <person name="Gohl D.M."/>
        </authorList>
    </citation>
    <scope>NUCLEOTIDE SEQUENCE</scope>
    <source>
        <strain evidence="2">Duluth1</strain>
        <tissue evidence="2">Whole animal</tissue>
    </source>
</reference>
<dbReference type="Proteomes" id="UP000828390">
    <property type="component" value="Unassembled WGS sequence"/>
</dbReference>
<dbReference type="Gene3D" id="2.60.120.260">
    <property type="entry name" value="Galactose-binding domain-like"/>
    <property type="match status" value="1"/>
</dbReference>
<organism evidence="2 3">
    <name type="scientific">Dreissena polymorpha</name>
    <name type="common">Zebra mussel</name>
    <name type="synonym">Mytilus polymorpha</name>
    <dbReference type="NCBI Taxonomy" id="45954"/>
    <lineage>
        <taxon>Eukaryota</taxon>
        <taxon>Metazoa</taxon>
        <taxon>Spiralia</taxon>
        <taxon>Lophotrochozoa</taxon>
        <taxon>Mollusca</taxon>
        <taxon>Bivalvia</taxon>
        <taxon>Autobranchia</taxon>
        <taxon>Heteroconchia</taxon>
        <taxon>Euheterodonta</taxon>
        <taxon>Imparidentia</taxon>
        <taxon>Neoheterodontei</taxon>
        <taxon>Myida</taxon>
        <taxon>Dreissenoidea</taxon>
        <taxon>Dreissenidae</taxon>
        <taxon>Dreissena</taxon>
    </lineage>
</organism>
<comment type="caution">
    <text evidence="2">The sequence shown here is derived from an EMBL/GenBank/DDBJ whole genome shotgun (WGS) entry which is preliminary data.</text>
</comment>
<dbReference type="InterPro" id="IPR000421">
    <property type="entry name" value="FA58C"/>
</dbReference>
<accession>A0A9D4CWQ7</accession>
<evidence type="ECO:0000259" key="1">
    <source>
        <dbReference type="PROSITE" id="PS50022"/>
    </source>
</evidence>
<keyword evidence="3" id="KW-1185">Reference proteome</keyword>
<dbReference type="EMBL" id="JAIWYP010000011">
    <property type="protein sequence ID" value="KAH3733775.1"/>
    <property type="molecule type" value="Genomic_DNA"/>
</dbReference>
<sequence>MLSGNTDGGTHMEMLPSVITARYVRVYPLTWNTSCKPAFRLEMYGCYSYKAGLGFYNNILT</sequence>
<gene>
    <name evidence="2" type="ORF">DPMN_040209</name>
</gene>
<proteinExistence type="predicted"/>
<dbReference type="AlphaFoldDB" id="A0A9D4CWQ7"/>
<name>A0A9D4CWQ7_DREPO</name>
<evidence type="ECO:0000313" key="3">
    <source>
        <dbReference type="Proteomes" id="UP000828390"/>
    </source>
</evidence>
<reference evidence="2" key="2">
    <citation type="submission" date="2020-11" db="EMBL/GenBank/DDBJ databases">
        <authorList>
            <person name="McCartney M.A."/>
            <person name="Auch B."/>
            <person name="Kono T."/>
            <person name="Mallez S."/>
            <person name="Becker A."/>
            <person name="Gohl D.M."/>
            <person name="Silverstein K.A.T."/>
            <person name="Koren S."/>
            <person name="Bechman K.B."/>
            <person name="Herman A."/>
            <person name="Abrahante J.E."/>
            <person name="Garbe J."/>
        </authorList>
    </citation>
    <scope>NUCLEOTIDE SEQUENCE</scope>
    <source>
        <strain evidence="2">Duluth1</strain>
        <tissue evidence="2">Whole animal</tissue>
    </source>
</reference>
<evidence type="ECO:0000313" key="2">
    <source>
        <dbReference type="EMBL" id="KAH3733775.1"/>
    </source>
</evidence>
<dbReference type="PROSITE" id="PS50022">
    <property type="entry name" value="FA58C_3"/>
    <property type="match status" value="1"/>
</dbReference>
<feature type="domain" description="F5/8 type C" evidence="1">
    <location>
        <begin position="1"/>
        <end position="46"/>
    </location>
</feature>
<dbReference type="SUPFAM" id="SSF49785">
    <property type="entry name" value="Galactose-binding domain-like"/>
    <property type="match status" value="1"/>
</dbReference>
<protein>
    <recommendedName>
        <fullName evidence="1">F5/8 type C domain-containing protein</fullName>
    </recommendedName>
</protein>